<evidence type="ECO:0000256" key="3">
    <source>
        <dbReference type="SAM" id="MobiDB-lite"/>
    </source>
</evidence>
<feature type="compositionally biased region" description="Basic and acidic residues" evidence="3">
    <location>
        <begin position="146"/>
        <end position="158"/>
    </location>
</feature>
<name>A0A7W6HL67_9HYPH</name>
<dbReference type="AlphaFoldDB" id="A0A7W6HL67"/>
<comment type="similarity">
    <text evidence="1">Belongs to the PspA/Vipp/IM30 family.</text>
</comment>
<accession>A0A7W6HL67</accession>
<dbReference type="GO" id="GO:0005829">
    <property type="term" value="C:cytosol"/>
    <property type="evidence" value="ECO:0007669"/>
    <property type="project" value="TreeGrafter"/>
</dbReference>
<evidence type="ECO:0000313" key="5">
    <source>
        <dbReference type="Proteomes" id="UP000544107"/>
    </source>
</evidence>
<dbReference type="Pfam" id="PF04012">
    <property type="entry name" value="PspA_IM30"/>
    <property type="match status" value="1"/>
</dbReference>
<evidence type="ECO:0000256" key="2">
    <source>
        <dbReference type="SAM" id="Coils"/>
    </source>
</evidence>
<dbReference type="InterPro" id="IPR007157">
    <property type="entry name" value="PspA_VIPP1"/>
</dbReference>
<dbReference type="Proteomes" id="UP000544107">
    <property type="component" value="Unassembled WGS sequence"/>
</dbReference>
<evidence type="ECO:0000313" key="4">
    <source>
        <dbReference type="EMBL" id="MBB4007238.1"/>
    </source>
</evidence>
<comment type="caution">
    <text evidence="4">The sequence shown here is derived from an EMBL/GenBank/DDBJ whole genome shotgun (WGS) entry which is preliminary data.</text>
</comment>
<feature type="region of interest" description="Disordered" evidence="3">
    <location>
        <begin position="146"/>
        <end position="168"/>
    </location>
</feature>
<protein>
    <submittedName>
        <fullName evidence="4">Phage shock protein A</fullName>
    </submittedName>
</protein>
<dbReference type="PANTHER" id="PTHR31088:SF6">
    <property type="entry name" value="PHAGE SHOCK PROTEIN A"/>
    <property type="match status" value="1"/>
</dbReference>
<evidence type="ECO:0000256" key="1">
    <source>
        <dbReference type="ARBA" id="ARBA00043985"/>
    </source>
</evidence>
<feature type="coiled-coil region" evidence="2">
    <location>
        <begin position="32"/>
        <end position="87"/>
    </location>
</feature>
<proteinExistence type="inferred from homology"/>
<reference evidence="4 5" key="1">
    <citation type="submission" date="2020-08" db="EMBL/GenBank/DDBJ databases">
        <title>Genomic Encyclopedia of Type Strains, Phase IV (KMG-IV): sequencing the most valuable type-strain genomes for metagenomic binning, comparative biology and taxonomic classification.</title>
        <authorList>
            <person name="Goeker M."/>
        </authorList>
    </citation>
    <scope>NUCLEOTIDE SEQUENCE [LARGE SCALE GENOMIC DNA]</scope>
    <source>
        <strain evidence="4 5">DSM 100021</strain>
    </source>
</reference>
<dbReference type="EMBL" id="JACIED010000002">
    <property type="protein sequence ID" value="MBB4007238.1"/>
    <property type="molecule type" value="Genomic_DNA"/>
</dbReference>
<dbReference type="OrthoDB" id="6649369at2"/>
<gene>
    <name evidence="4" type="ORF">GGQ71_001501</name>
</gene>
<keyword evidence="2" id="KW-0175">Coiled coil</keyword>
<organism evidence="4 5">
    <name type="scientific">Allorhizobium taibaishanense</name>
    <dbReference type="NCBI Taxonomy" id="887144"/>
    <lineage>
        <taxon>Bacteria</taxon>
        <taxon>Pseudomonadati</taxon>
        <taxon>Pseudomonadota</taxon>
        <taxon>Alphaproteobacteria</taxon>
        <taxon>Hyphomicrobiales</taxon>
        <taxon>Rhizobiaceae</taxon>
        <taxon>Rhizobium/Agrobacterium group</taxon>
        <taxon>Allorhizobium</taxon>
    </lineage>
</organism>
<sequence length="220" mass="23303">MMSTDNILSRMGRVIAGLANAAVDKAEGASGIAVIEQAIREIDAAADEARTELGKSRAAEFRIRSRRKEIEADLADLDDKIRTALAASREDLAKAGVARQIDLESQIAALDKAMADIALTLDDGQKALQAVLATRREAEARLAEFKRSEAGARSEGEGKQAGFGQSGRAEAGAQQAFATITRLTGVPGTASEGAAELDELDRLHREQAIDARLARLKAGH</sequence>
<dbReference type="GO" id="GO:0009271">
    <property type="term" value="P:phage shock"/>
    <property type="evidence" value="ECO:0007669"/>
    <property type="project" value="TreeGrafter"/>
</dbReference>
<dbReference type="PANTHER" id="PTHR31088">
    <property type="entry name" value="MEMBRANE-ASSOCIATED PROTEIN VIPP1, CHLOROPLASTIC"/>
    <property type="match status" value="1"/>
</dbReference>